<dbReference type="HOGENOM" id="CLU_2015337_0_0_1"/>
<evidence type="ECO:0000313" key="1">
    <source>
        <dbReference type="EMBL" id="EMT74151.1"/>
    </source>
</evidence>
<reference evidence="2" key="2">
    <citation type="journal article" date="2014" name="PLoS ONE">
        <title>Genome and Transcriptome Analysis of the Fungal Pathogen Fusarium oxysporum f. sp. cubense Causing Banana Vascular Wilt Disease.</title>
        <authorList>
            <person name="Guo L."/>
            <person name="Han L."/>
            <person name="Yang L."/>
            <person name="Zeng H."/>
            <person name="Fan D."/>
            <person name="Zhu Y."/>
            <person name="Feng Y."/>
            <person name="Wang G."/>
            <person name="Peng C."/>
            <person name="Jiang X."/>
            <person name="Zhou D."/>
            <person name="Ni P."/>
            <person name="Liang C."/>
            <person name="Liu L."/>
            <person name="Wang J."/>
            <person name="Mao C."/>
            <person name="Fang X."/>
            <person name="Peng M."/>
            <person name="Huang J."/>
        </authorList>
    </citation>
    <scope>NUCLEOTIDE SEQUENCE [LARGE SCALE GENOMIC DNA]</scope>
    <source>
        <strain evidence="2">race 4</strain>
    </source>
</reference>
<reference evidence="2" key="1">
    <citation type="submission" date="2012-09" db="EMBL/GenBank/DDBJ databases">
        <title>Genome sequencing and comparative transcriptomics of race 1 and race 4 of banana pathogen: Fusarium oxysporum f. sp. cubense.</title>
        <authorList>
            <person name="Fang X."/>
            <person name="Huang J."/>
        </authorList>
    </citation>
    <scope>NUCLEOTIDE SEQUENCE [LARGE SCALE GENOMIC DNA]</scope>
    <source>
        <strain evidence="2">race 4</strain>
    </source>
</reference>
<dbReference type="AlphaFoldDB" id="N1S8V9"/>
<evidence type="ECO:0000313" key="2">
    <source>
        <dbReference type="Proteomes" id="UP000016929"/>
    </source>
</evidence>
<proteinExistence type="predicted"/>
<organism evidence="1 2">
    <name type="scientific">Fusarium oxysporum f. sp. cubense (strain race 4)</name>
    <name type="common">Panama disease fungus</name>
    <dbReference type="NCBI Taxonomy" id="2502994"/>
    <lineage>
        <taxon>Eukaryota</taxon>
        <taxon>Fungi</taxon>
        <taxon>Dikarya</taxon>
        <taxon>Ascomycota</taxon>
        <taxon>Pezizomycotina</taxon>
        <taxon>Sordariomycetes</taxon>
        <taxon>Hypocreomycetidae</taxon>
        <taxon>Hypocreales</taxon>
        <taxon>Nectriaceae</taxon>
        <taxon>Fusarium</taxon>
        <taxon>Fusarium oxysporum species complex</taxon>
    </lineage>
</organism>
<name>N1S8V9_FUSC4</name>
<accession>N1S8V9</accession>
<keyword evidence="2" id="KW-1185">Reference proteome</keyword>
<dbReference type="Proteomes" id="UP000016929">
    <property type="component" value="Unassembled WGS sequence"/>
</dbReference>
<dbReference type="EMBL" id="KB726213">
    <property type="protein sequence ID" value="EMT74151.1"/>
    <property type="molecule type" value="Genomic_DNA"/>
</dbReference>
<gene>
    <name evidence="1" type="ORF">FOC4_g10002628</name>
</gene>
<protein>
    <submittedName>
        <fullName evidence="1">Uncharacterized protein</fullName>
    </submittedName>
</protein>
<dbReference type="STRING" id="1229665.N1S8V9"/>
<sequence>MTWDRYELGQKNIFYDEKRPLIPVNVFPPHVERVRRLITDLSCVVNGEGLVNKNGLISDDKLKPLLYGPDPDPSLVAAQKTLSKAHSLVNGGYKEPKWQTFFDADFFQRLDGSLSSSKDDTRR</sequence>